<comment type="similarity">
    <text evidence="1 3">Belongs to the short-chain dehydrogenases/reductases (SDR) family.</text>
</comment>
<dbReference type="SMART" id="SM00822">
    <property type="entry name" value="PKS_KR"/>
    <property type="match status" value="1"/>
</dbReference>
<reference evidence="5 6" key="1">
    <citation type="submission" date="2019-04" db="EMBL/GenBank/DDBJ databases">
        <title>Complete genome sequence of Arthrobacter sp. ZXY-2 associated with effective atrazine degradation and salt adaptation.</title>
        <authorList>
            <person name="Zhao X."/>
        </authorList>
    </citation>
    <scope>NUCLEOTIDE SEQUENCE [LARGE SCALE GENOMIC DNA]</scope>
    <source>
        <strain evidence="6">ZP60</strain>
    </source>
</reference>
<evidence type="ECO:0000259" key="4">
    <source>
        <dbReference type="SMART" id="SM00822"/>
    </source>
</evidence>
<dbReference type="CDD" id="cd05374">
    <property type="entry name" value="17beta-HSD-like_SDR_c"/>
    <property type="match status" value="1"/>
</dbReference>
<dbReference type="GeneID" id="42177695"/>
<dbReference type="InterPro" id="IPR020904">
    <property type="entry name" value="Sc_DH/Rdtase_CS"/>
</dbReference>
<name>A0A4D6K9G3_9EURY</name>
<dbReference type="EMBL" id="CP039375">
    <property type="protein sequence ID" value="QCD64490.1"/>
    <property type="molecule type" value="Genomic_DNA"/>
</dbReference>
<sequence>MTKTALITGASSGIGRATAEAFLADDWQVWATARNEADVAGLADSGAKTAELDVTNARECERVVETVVGAEGRIDCLVNNAGYGQYGPLEDVTTAQLHEQFDVNVYGPHRLTRAVLPHMRDREDGTIVNVSSVNGRIATPGAGAYAGSKFALEAMSDSLRAEVADFGVDVVLVEPGPVETNFVDRAGEAMADTDASGAYGWLYELYEDTALVSENAVSVSPEAVAHAIRDAAVTTDPRPRYPVGQFARVATLASHLPGRWRDLAVAVLRKLV</sequence>
<dbReference type="KEGG" id="halz:E5139_02120"/>
<accession>A0A4D6K9G3</accession>
<dbReference type="Gene3D" id="3.40.50.720">
    <property type="entry name" value="NAD(P)-binding Rossmann-like Domain"/>
    <property type="match status" value="1"/>
</dbReference>
<gene>
    <name evidence="5" type="ORF">E5139_02120</name>
</gene>
<protein>
    <submittedName>
        <fullName evidence="5">SDR family oxidoreductase</fullName>
    </submittedName>
</protein>
<evidence type="ECO:0000313" key="6">
    <source>
        <dbReference type="Proteomes" id="UP000297053"/>
    </source>
</evidence>
<proteinExistence type="inferred from homology"/>
<dbReference type="PROSITE" id="PS00061">
    <property type="entry name" value="ADH_SHORT"/>
    <property type="match status" value="1"/>
</dbReference>
<dbReference type="Pfam" id="PF00106">
    <property type="entry name" value="adh_short"/>
    <property type="match status" value="1"/>
</dbReference>
<dbReference type="Proteomes" id="UP000297053">
    <property type="component" value="Chromosome"/>
</dbReference>
<dbReference type="PANTHER" id="PTHR44169">
    <property type="entry name" value="NADPH-DEPENDENT 1-ACYLDIHYDROXYACETONE PHOSPHATE REDUCTASE"/>
    <property type="match status" value="1"/>
</dbReference>
<dbReference type="InterPro" id="IPR036291">
    <property type="entry name" value="NAD(P)-bd_dom_sf"/>
</dbReference>
<reference evidence="5 6" key="2">
    <citation type="submission" date="2019-04" db="EMBL/GenBank/DDBJ databases">
        <authorList>
            <person name="Yang S."/>
            <person name="Wei W."/>
        </authorList>
    </citation>
    <scope>NUCLEOTIDE SEQUENCE [LARGE SCALE GENOMIC DNA]</scope>
    <source>
        <strain evidence="6">ZP60</strain>
    </source>
</reference>
<dbReference type="OMA" id="KEDHCDV"/>
<dbReference type="AlphaFoldDB" id="A0A4D6K9G3"/>
<organism evidence="5 6">
    <name type="scientific">Halomicrobium mukohataei</name>
    <dbReference type="NCBI Taxonomy" id="57705"/>
    <lineage>
        <taxon>Archaea</taxon>
        <taxon>Methanobacteriati</taxon>
        <taxon>Methanobacteriota</taxon>
        <taxon>Stenosarchaea group</taxon>
        <taxon>Halobacteria</taxon>
        <taxon>Halobacteriales</taxon>
        <taxon>Haloarculaceae</taxon>
        <taxon>Halomicrobium</taxon>
    </lineage>
</organism>
<dbReference type="PRINTS" id="PR00081">
    <property type="entry name" value="GDHRDH"/>
</dbReference>
<dbReference type="InterPro" id="IPR002347">
    <property type="entry name" value="SDR_fam"/>
</dbReference>
<dbReference type="PANTHER" id="PTHR44169:SF6">
    <property type="entry name" value="NADPH-DEPENDENT 1-ACYLDIHYDROXYACETONE PHOSPHATE REDUCTASE"/>
    <property type="match status" value="1"/>
</dbReference>
<evidence type="ECO:0000256" key="3">
    <source>
        <dbReference type="RuleBase" id="RU000363"/>
    </source>
</evidence>
<evidence type="ECO:0000256" key="1">
    <source>
        <dbReference type="ARBA" id="ARBA00006484"/>
    </source>
</evidence>
<dbReference type="RefSeq" id="WP_015763915.1">
    <property type="nucleotide sequence ID" value="NZ_CP039375.1"/>
</dbReference>
<keyword evidence="2" id="KW-0560">Oxidoreductase</keyword>
<evidence type="ECO:0000256" key="2">
    <source>
        <dbReference type="ARBA" id="ARBA00023002"/>
    </source>
</evidence>
<dbReference type="PRINTS" id="PR00080">
    <property type="entry name" value="SDRFAMILY"/>
</dbReference>
<dbReference type="SUPFAM" id="SSF51735">
    <property type="entry name" value="NAD(P)-binding Rossmann-fold domains"/>
    <property type="match status" value="1"/>
</dbReference>
<evidence type="ECO:0000313" key="5">
    <source>
        <dbReference type="EMBL" id="QCD64490.1"/>
    </source>
</evidence>
<dbReference type="InterPro" id="IPR057326">
    <property type="entry name" value="KR_dom"/>
</dbReference>
<feature type="domain" description="Ketoreductase" evidence="4">
    <location>
        <begin position="3"/>
        <end position="169"/>
    </location>
</feature>
<dbReference type="GO" id="GO:0016491">
    <property type="term" value="F:oxidoreductase activity"/>
    <property type="evidence" value="ECO:0007669"/>
    <property type="project" value="UniProtKB-KW"/>
</dbReference>